<protein>
    <recommendedName>
        <fullName evidence="4">1-acyl-sn-glycerol-3-phosphate acyltransferase</fullName>
        <ecNumber evidence="4">2.3.1.51</ecNumber>
    </recommendedName>
</protein>
<comment type="catalytic activity">
    <reaction evidence="4">
        <text>a 1-acyl-sn-glycero-3-phosphate + an acyl-CoA = a 1,2-diacyl-sn-glycero-3-phosphate + CoA</text>
        <dbReference type="Rhea" id="RHEA:19709"/>
        <dbReference type="ChEBI" id="CHEBI:57287"/>
        <dbReference type="ChEBI" id="CHEBI:57970"/>
        <dbReference type="ChEBI" id="CHEBI:58342"/>
        <dbReference type="ChEBI" id="CHEBI:58608"/>
        <dbReference type="EC" id="2.3.1.51"/>
    </reaction>
</comment>
<dbReference type="GO" id="GO:0006654">
    <property type="term" value="P:phosphatidic acid biosynthetic process"/>
    <property type="evidence" value="ECO:0007669"/>
    <property type="project" value="TreeGrafter"/>
</dbReference>
<reference evidence="6 7" key="1">
    <citation type="submission" date="2014-04" db="EMBL/GenBank/DDBJ databases">
        <authorList>
            <person name="Hornung B.V."/>
        </authorList>
    </citation>
    <scope>NUCLEOTIDE SEQUENCE [LARGE SCALE GENOMIC DNA]</scope>
    <source>
        <strain evidence="6 7">CRIB</strain>
    </source>
</reference>
<keyword evidence="4" id="KW-0444">Lipid biosynthesis</keyword>
<dbReference type="RefSeq" id="WP_180703518.1">
    <property type="nucleotide sequence ID" value="NZ_CAJUCR010000002.1"/>
</dbReference>
<dbReference type="PANTHER" id="PTHR10434">
    <property type="entry name" value="1-ACYL-SN-GLYCEROL-3-PHOSPHATE ACYLTRANSFERASE"/>
    <property type="match status" value="1"/>
</dbReference>
<dbReference type="InterPro" id="IPR004552">
    <property type="entry name" value="AGP_acyltrans"/>
</dbReference>
<dbReference type="CDD" id="cd07989">
    <property type="entry name" value="LPLAT_AGPAT-like"/>
    <property type="match status" value="1"/>
</dbReference>
<accession>A0A1V1I133</accession>
<dbReference type="GO" id="GO:0016020">
    <property type="term" value="C:membrane"/>
    <property type="evidence" value="ECO:0007669"/>
    <property type="project" value="InterPro"/>
</dbReference>
<dbReference type="GeneID" id="82205265"/>
<organism evidence="6 7">
    <name type="scientific">Romboutsia ilealis</name>
    <dbReference type="NCBI Taxonomy" id="1115758"/>
    <lineage>
        <taxon>Bacteria</taxon>
        <taxon>Bacillati</taxon>
        <taxon>Bacillota</taxon>
        <taxon>Clostridia</taxon>
        <taxon>Peptostreptococcales</taxon>
        <taxon>Peptostreptococcaceae</taxon>
        <taxon>Romboutsia</taxon>
    </lineage>
</organism>
<dbReference type="SMART" id="SM00563">
    <property type="entry name" value="PlsC"/>
    <property type="match status" value="1"/>
</dbReference>
<evidence type="ECO:0000313" key="6">
    <source>
        <dbReference type="EMBL" id="CED93837.1"/>
    </source>
</evidence>
<keyword evidence="4" id="KW-0594">Phospholipid biosynthesis</keyword>
<feature type="domain" description="Phospholipid/glycerol acyltransferase" evidence="5">
    <location>
        <begin position="35"/>
        <end position="148"/>
    </location>
</feature>
<dbReference type="NCBIfam" id="TIGR00530">
    <property type="entry name" value="AGP_acyltrn"/>
    <property type="match status" value="1"/>
</dbReference>
<keyword evidence="4" id="KW-1208">Phospholipid metabolism</keyword>
<proteinExistence type="inferred from homology"/>
<dbReference type="GO" id="GO:0003841">
    <property type="term" value="F:1-acylglycerol-3-phosphate O-acyltransferase activity"/>
    <property type="evidence" value="ECO:0007669"/>
    <property type="project" value="UniProtKB-UniRule"/>
</dbReference>
<keyword evidence="2 4" id="KW-0808">Transferase</keyword>
<comment type="similarity">
    <text evidence="1 4">Belongs to the 1-acyl-sn-glycerol-3-phosphate acyltransferase family.</text>
</comment>
<comment type="domain">
    <text evidence="4">The HXXXXD motif is essential for acyltransferase activity and may constitute the binding site for the phosphate moiety of the glycerol-3-phosphate.</text>
</comment>
<dbReference type="KEGG" id="ril:CRIB_1227"/>
<keyword evidence="7" id="KW-1185">Reference proteome</keyword>
<dbReference type="InterPro" id="IPR002123">
    <property type="entry name" value="Plipid/glycerol_acylTrfase"/>
</dbReference>
<dbReference type="PANTHER" id="PTHR10434:SF40">
    <property type="entry name" value="1-ACYL-SN-GLYCEROL-3-PHOSPHATE ACYLTRANSFERASE"/>
    <property type="match status" value="1"/>
</dbReference>
<keyword evidence="3 4" id="KW-0012">Acyltransferase</keyword>
<evidence type="ECO:0000313" key="7">
    <source>
        <dbReference type="Proteomes" id="UP000245622"/>
    </source>
</evidence>
<evidence type="ECO:0000256" key="2">
    <source>
        <dbReference type="ARBA" id="ARBA00022679"/>
    </source>
</evidence>
<sequence length="198" mass="22572">MSFYKFVTKAFKCFVNIFYKYKVIGAENIPDEGNIIIAANHKSNLDPIFLAAAIENREVAAIAKKELFKIKPLAYILKKLNVIPINREKPDISTIKNILKAIKDGYVLGIFPEGTRIKEPGFGKAKAGLSMFAIKGKAQVVPISIISNYKLFNRVTVYIDKPISFEEYYKQKLTSEENERLSQNVLEVIKENYYIHSK</sequence>
<dbReference type="EC" id="2.3.1.51" evidence="4"/>
<dbReference type="AlphaFoldDB" id="A0A1V1I133"/>
<evidence type="ECO:0000256" key="1">
    <source>
        <dbReference type="ARBA" id="ARBA00008655"/>
    </source>
</evidence>
<keyword evidence="4" id="KW-0443">Lipid metabolism</keyword>
<dbReference type="EMBL" id="LN555523">
    <property type="protein sequence ID" value="CED93837.1"/>
    <property type="molecule type" value="Genomic_DNA"/>
</dbReference>
<name>A0A1V1I133_9FIRM</name>
<dbReference type="Proteomes" id="UP000245622">
    <property type="component" value="Chromosome 1"/>
</dbReference>
<gene>
    <name evidence="6" type="ORF">CRIB_1227</name>
</gene>
<evidence type="ECO:0000259" key="5">
    <source>
        <dbReference type="SMART" id="SM00563"/>
    </source>
</evidence>
<dbReference type="SUPFAM" id="SSF69593">
    <property type="entry name" value="Glycerol-3-phosphate (1)-acyltransferase"/>
    <property type="match status" value="1"/>
</dbReference>
<evidence type="ECO:0000256" key="3">
    <source>
        <dbReference type="ARBA" id="ARBA00023315"/>
    </source>
</evidence>
<dbReference type="Pfam" id="PF01553">
    <property type="entry name" value="Acyltransferase"/>
    <property type="match status" value="1"/>
</dbReference>
<evidence type="ECO:0000256" key="4">
    <source>
        <dbReference type="RuleBase" id="RU361267"/>
    </source>
</evidence>